<dbReference type="InterPro" id="IPR003599">
    <property type="entry name" value="Ig_sub"/>
</dbReference>
<reference evidence="18 19" key="1">
    <citation type="journal article" date="2007" name="Science">
        <title>Sea anemone genome reveals ancestral eumetazoan gene repertoire and genomic organization.</title>
        <authorList>
            <person name="Putnam N.H."/>
            <person name="Srivastava M."/>
            <person name="Hellsten U."/>
            <person name="Dirks B."/>
            <person name="Chapman J."/>
            <person name="Salamov A."/>
            <person name="Terry A."/>
            <person name="Shapiro H."/>
            <person name="Lindquist E."/>
            <person name="Kapitonov V.V."/>
            <person name="Jurka J."/>
            <person name="Genikhovich G."/>
            <person name="Grigoriev I.V."/>
            <person name="Lucas S.M."/>
            <person name="Steele R.E."/>
            <person name="Finnerty J.R."/>
            <person name="Technau U."/>
            <person name="Martindale M.Q."/>
            <person name="Rokhsar D.S."/>
        </authorList>
    </citation>
    <scope>NUCLEOTIDE SEQUENCE [LARGE SCALE GENOMIC DNA]</scope>
    <source>
        <strain evidence="19">CH2 X CH6</strain>
    </source>
</reference>
<dbReference type="PANTHER" id="PTHR11100:SF12">
    <property type="entry name" value="PROTEIN VEIN"/>
    <property type="match status" value="1"/>
</dbReference>
<evidence type="ECO:0000256" key="5">
    <source>
        <dbReference type="ARBA" id="ARBA00022536"/>
    </source>
</evidence>
<dbReference type="GO" id="GO:0035556">
    <property type="term" value="P:intracellular signal transduction"/>
    <property type="evidence" value="ECO:0000318"/>
    <property type="project" value="GO_Central"/>
</dbReference>
<feature type="domain" description="SEFIR" evidence="17">
    <location>
        <begin position="779"/>
        <end position="922"/>
    </location>
</feature>
<evidence type="ECO:0000256" key="12">
    <source>
        <dbReference type="SAM" id="MobiDB-lite"/>
    </source>
</evidence>
<dbReference type="InterPro" id="IPR036179">
    <property type="entry name" value="Ig-like_dom_sf"/>
</dbReference>
<dbReference type="Proteomes" id="UP000001593">
    <property type="component" value="Unassembled WGS sequence"/>
</dbReference>
<evidence type="ECO:0000256" key="6">
    <source>
        <dbReference type="ARBA" id="ARBA00022692"/>
    </source>
</evidence>
<keyword evidence="14" id="KW-0732">Signal</keyword>
<feature type="domain" description="Ig-like" evidence="15">
    <location>
        <begin position="418"/>
        <end position="509"/>
    </location>
</feature>
<dbReference type="PANTHER" id="PTHR11100">
    <property type="entry name" value="HEREGULIN-NEUREGULIN FAMILY MEMBER"/>
    <property type="match status" value="1"/>
</dbReference>
<dbReference type="SMART" id="SM00408">
    <property type="entry name" value="IGc2"/>
    <property type="match status" value="2"/>
</dbReference>
<protein>
    <submittedName>
        <fullName evidence="18">Uncharacterized protein</fullName>
    </submittedName>
</protein>
<evidence type="ECO:0000313" key="19">
    <source>
        <dbReference type="Proteomes" id="UP000001593"/>
    </source>
</evidence>
<dbReference type="InParanoid" id="A7RN96"/>
<accession>A7RN96</accession>
<evidence type="ECO:0000256" key="9">
    <source>
        <dbReference type="ARBA" id="ARBA00023030"/>
    </source>
</evidence>
<evidence type="ECO:0000259" key="16">
    <source>
        <dbReference type="PROSITE" id="PS50853"/>
    </source>
</evidence>
<evidence type="ECO:0000256" key="14">
    <source>
        <dbReference type="SAM" id="SignalP"/>
    </source>
</evidence>
<dbReference type="InterPro" id="IPR003598">
    <property type="entry name" value="Ig_sub2"/>
</dbReference>
<keyword evidence="3" id="KW-1003">Cell membrane</keyword>
<keyword evidence="9" id="KW-0339">Growth factor</keyword>
<keyword evidence="6 13" id="KW-0812">Transmembrane</keyword>
<keyword evidence="11" id="KW-1015">Disulfide bond</keyword>
<dbReference type="HOGENOM" id="CLU_275121_0_0_1"/>
<feature type="region of interest" description="Disordered" evidence="12">
    <location>
        <begin position="156"/>
        <end position="270"/>
    </location>
</feature>
<evidence type="ECO:0000259" key="17">
    <source>
        <dbReference type="PROSITE" id="PS51534"/>
    </source>
</evidence>
<evidence type="ECO:0000256" key="8">
    <source>
        <dbReference type="ARBA" id="ARBA00022989"/>
    </source>
</evidence>
<dbReference type="GO" id="GO:0005102">
    <property type="term" value="F:signaling receptor binding"/>
    <property type="evidence" value="ECO:0000318"/>
    <property type="project" value="GO_Central"/>
</dbReference>
<dbReference type="Pfam" id="PF07679">
    <property type="entry name" value="I-set"/>
    <property type="match status" value="1"/>
</dbReference>
<dbReference type="InterPro" id="IPR036116">
    <property type="entry name" value="FN3_sf"/>
</dbReference>
<keyword evidence="10 13" id="KW-0472">Membrane</keyword>
<dbReference type="CDD" id="cd00096">
    <property type="entry name" value="Ig"/>
    <property type="match status" value="1"/>
</dbReference>
<keyword evidence="4" id="KW-0964">Secreted</keyword>
<dbReference type="GO" id="GO:0008083">
    <property type="term" value="F:growth factor activity"/>
    <property type="evidence" value="ECO:0007669"/>
    <property type="project" value="UniProtKB-KW"/>
</dbReference>
<dbReference type="Gene3D" id="2.60.40.10">
    <property type="entry name" value="Immunoglobulins"/>
    <property type="match status" value="2"/>
</dbReference>
<evidence type="ECO:0000256" key="7">
    <source>
        <dbReference type="ARBA" id="ARBA00022737"/>
    </source>
</evidence>
<feature type="domain" description="Ig-like" evidence="15">
    <location>
        <begin position="45"/>
        <end position="122"/>
    </location>
</feature>
<dbReference type="PROSITE" id="PS50835">
    <property type="entry name" value="IG_LIKE"/>
    <property type="match status" value="2"/>
</dbReference>
<dbReference type="SMART" id="SM00409">
    <property type="entry name" value="IG"/>
    <property type="match status" value="2"/>
</dbReference>
<dbReference type="GO" id="GO:0007399">
    <property type="term" value="P:nervous system development"/>
    <property type="evidence" value="ECO:0007669"/>
    <property type="project" value="InterPro"/>
</dbReference>
<dbReference type="Pfam" id="PF08357">
    <property type="entry name" value="SEFIR"/>
    <property type="match status" value="1"/>
</dbReference>
<evidence type="ECO:0000256" key="1">
    <source>
        <dbReference type="ARBA" id="ARBA00004251"/>
    </source>
</evidence>
<feature type="chain" id="PRO_5002711932" evidence="14">
    <location>
        <begin position="29"/>
        <end position="1162"/>
    </location>
</feature>
<name>A7RN96_NEMVE</name>
<evidence type="ECO:0000256" key="3">
    <source>
        <dbReference type="ARBA" id="ARBA00022475"/>
    </source>
</evidence>
<dbReference type="GO" id="GO:0048513">
    <property type="term" value="P:animal organ development"/>
    <property type="evidence" value="ECO:0000318"/>
    <property type="project" value="GO_Central"/>
</dbReference>
<dbReference type="InterPro" id="IPR007110">
    <property type="entry name" value="Ig-like_dom"/>
</dbReference>
<dbReference type="PROSITE" id="PS51534">
    <property type="entry name" value="SEFIR"/>
    <property type="match status" value="1"/>
</dbReference>
<evidence type="ECO:0000256" key="11">
    <source>
        <dbReference type="ARBA" id="ARBA00023157"/>
    </source>
</evidence>
<dbReference type="GO" id="GO:0005615">
    <property type="term" value="C:extracellular space"/>
    <property type="evidence" value="ECO:0000318"/>
    <property type="project" value="GO_Central"/>
</dbReference>
<dbReference type="EMBL" id="DS469522">
    <property type="protein sequence ID" value="EDO47101.1"/>
    <property type="molecule type" value="Genomic_DNA"/>
</dbReference>
<dbReference type="PROSITE" id="PS50853">
    <property type="entry name" value="FN3"/>
    <property type="match status" value="1"/>
</dbReference>
<keyword evidence="19" id="KW-1185">Reference proteome</keyword>
<feature type="signal peptide" evidence="14">
    <location>
        <begin position="1"/>
        <end position="28"/>
    </location>
</feature>
<proteinExistence type="predicted"/>
<gene>
    <name evidence="18" type="ORF">NEMVEDRAFT_v1g199622</name>
</gene>
<feature type="region of interest" description="Disordered" evidence="12">
    <location>
        <begin position="1099"/>
        <end position="1119"/>
    </location>
</feature>
<evidence type="ECO:0000259" key="15">
    <source>
        <dbReference type="PROSITE" id="PS50835"/>
    </source>
</evidence>
<dbReference type="AlphaFoldDB" id="A7RN96"/>
<keyword evidence="5" id="KW-0245">EGF-like domain</keyword>
<dbReference type="InterPro" id="IPR013783">
    <property type="entry name" value="Ig-like_fold"/>
</dbReference>
<dbReference type="InterPro" id="IPR040180">
    <property type="entry name" value="Neuregulin"/>
</dbReference>
<dbReference type="Gene3D" id="3.40.50.11530">
    <property type="match status" value="1"/>
</dbReference>
<keyword evidence="7" id="KW-0677">Repeat</keyword>
<dbReference type="InterPro" id="IPR013098">
    <property type="entry name" value="Ig_I-set"/>
</dbReference>
<evidence type="ECO:0000256" key="10">
    <source>
        <dbReference type="ARBA" id="ARBA00023136"/>
    </source>
</evidence>
<dbReference type="InterPro" id="IPR013568">
    <property type="entry name" value="SEFIR_dom"/>
</dbReference>
<dbReference type="InterPro" id="IPR003961">
    <property type="entry name" value="FN3_dom"/>
</dbReference>
<dbReference type="SUPFAM" id="SSF49265">
    <property type="entry name" value="Fibronectin type III"/>
    <property type="match status" value="1"/>
</dbReference>
<dbReference type="GO" id="GO:0005886">
    <property type="term" value="C:plasma membrane"/>
    <property type="evidence" value="ECO:0007669"/>
    <property type="project" value="UniProtKB-SubCell"/>
</dbReference>
<sequence length="1162" mass="133353">MEKLCYLTRVLFALFVIIDHLWLVRSYAQEYVTDESCKIKLKYGETIELKHTDYVMKIGSRIKLKCAPLPEKKTTVEWFKNGEVLRTREGRIIARKKKKRKNQRLIIRDIKPSDEGCYSCYAPRDGGLKLIKSWKLFVEREKVKPPPVLRRVTRTHNKHCGKPRPNQGEHNKHCGKPNQGEHNKHCGKPNQGEHNKHCGKPNQGEHNKHCGKPNQGEHNKHCGKPNQGEHNKHCGKPNQGEHNKHCGKPNQGEHNKHCGKPNQGEHNKHCGKPNQVSRCHTFAEWTHPLCNTFPGMPQHLRAISFLDKGNPVVQITWEPPLKGYEHAWGYHVHLLSMTEKRCFYTCIQINTRDERLYWTFTKDILPDTTYRLFVQSLPAMHYGNRKNIASVKVRSATKASLLSSFLAVHNLNNFTDDPQLKDGPVVVRAEEGSPLRLRCTFTSDALQDVWFKDYTILNTSKSEHLIVKRRKKKNGKRMSVLVFSKISRRDKGLYLCVLQKKVQAAWKVTMTDQDGRQNRKAKDLDPPCGKPRRQNCKADLWGYEVNIVSHYNHAGHQECYQINSVSITEFNFSGLNYESEYEVRVQSLPTYDRNQKRNLKKVYLYLGIVTNMSAHYNKSSGSIEVTWDTWCNKESLAGAEILWASIQDTQKCHGSKIVMKSTNCAIKLPKHCQQFNYSVRAYGVTHDNKTTIHDQRVFVNIPPTVLTVVSTAEPDTNTPHIIAILAGGIAGVVMALALVYFIYKKYYNIIYIELPGGQDYNNPHQEELEDNLIHNHAPLRRVFLQHTPCCEKCDCVITCMGMMLNSTGLVNARADLWCQQEITRGVTNWYEAEVRQADCVVVIASRKTPRDAQLNARRTDQEDPRLTIMQLNLIRGELFHHPNSTKFLPSYFMYNGAEHNVPQFLKNRVIFELPGDLNRLMYNVLNIEKYQPRLSRKILLLGGEGHPYERAKEDLEIAIASAETEHSFLRNGQPLQPDFRTLRGEASLQVPELRADDHVGEYGYTAYTDPTGVPRSDPRRLFTRHNEYGNKEFTLKGLEDIDTEINREYDFSGAKSVKKTSITLVDYSDGSNKIVENTKTDLPQSGLLGKISSGSYVGGRQALPPPSRWSPHITHKNEVGHNENTEKMPTLIRLMDDNDLRTETQHRWKKGTFMKHLSAMAR</sequence>
<feature type="transmembrane region" description="Helical" evidence="13">
    <location>
        <begin position="721"/>
        <end position="743"/>
    </location>
</feature>
<feature type="domain" description="Fibronectin type-III" evidence="16">
    <location>
        <begin position="296"/>
        <end position="396"/>
    </location>
</feature>
<organism evidence="18 19">
    <name type="scientific">Nematostella vectensis</name>
    <name type="common">Starlet sea anemone</name>
    <dbReference type="NCBI Taxonomy" id="45351"/>
    <lineage>
        <taxon>Eukaryota</taxon>
        <taxon>Metazoa</taxon>
        <taxon>Cnidaria</taxon>
        <taxon>Anthozoa</taxon>
        <taxon>Hexacorallia</taxon>
        <taxon>Actiniaria</taxon>
        <taxon>Edwardsiidae</taxon>
        <taxon>Nematostella</taxon>
    </lineage>
</organism>
<comment type="subcellular location">
    <subcellularLocation>
        <location evidence="1">Cell membrane</location>
        <topology evidence="1">Single-pass type I membrane protein</topology>
    </subcellularLocation>
    <subcellularLocation>
        <location evidence="2">Secreted</location>
    </subcellularLocation>
</comment>
<evidence type="ECO:0000256" key="4">
    <source>
        <dbReference type="ARBA" id="ARBA00022525"/>
    </source>
</evidence>
<keyword evidence="8 13" id="KW-1133">Transmembrane helix</keyword>
<evidence type="ECO:0000256" key="13">
    <source>
        <dbReference type="SAM" id="Phobius"/>
    </source>
</evidence>
<evidence type="ECO:0000256" key="2">
    <source>
        <dbReference type="ARBA" id="ARBA00004613"/>
    </source>
</evidence>
<dbReference type="SUPFAM" id="SSF48726">
    <property type="entry name" value="Immunoglobulin"/>
    <property type="match status" value="2"/>
</dbReference>
<evidence type="ECO:0000313" key="18">
    <source>
        <dbReference type="EMBL" id="EDO47101.1"/>
    </source>
</evidence>